<comment type="caution">
    <text evidence="6">The sequence shown here is derived from an EMBL/GenBank/DDBJ whole genome shotgun (WGS) entry which is preliminary data.</text>
</comment>
<protein>
    <submittedName>
        <fullName evidence="6">Sarcosine oxidase subunit alpha family protein</fullName>
    </submittedName>
</protein>
<evidence type="ECO:0000259" key="4">
    <source>
        <dbReference type="Pfam" id="PF08669"/>
    </source>
</evidence>
<dbReference type="InterPro" id="IPR036188">
    <property type="entry name" value="FAD/NAD-bd_sf"/>
</dbReference>
<name>A0A5C5GE82_9RHOB</name>
<dbReference type="InterPro" id="IPR013977">
    <property type="entry name" value="GcvT_C"/>
</dbReference>
<accession>A0A5C5GE82</accession>
<dbReference type="NCBIfam" id="TIGR01372">
    <property type="entry name" value="soxA"/>
    <property type="match status" value="1"/>
</dbReference>
<dbReference type="EMBL" id="VFFF01000001">
    <property type="protein sequence ID" value="TNY33085.1"/>
    <property type="molecule type" value="Genomic_DNA"/>
</dbReference>
<dbReference type="Pfam" id="PF01571">
    <property type="entry name" value="GCV_T"/>
    <property type="match status" value="1"/>
</dbReference>
<dbReference type="InterPro" id="IPR041854">
    <property type="entry name" value="BFD-like_2Fe2S-bd_dom_sf"/>
</dbReference>
<dbReference type="Pfam" id="PF13510">
    <property type="entry name" value="Fer2_4"/>
    <property type="match status" value="1"/>
</dbReference>
<dbReference type="Gene3D" id="3.10.20.440">
    <property type="entry name" value="2Fe-2S iron-sulphur cluster binding domain, sarcosine oxidase, alpha subunit, N-terminal domain"/>
    <property type="match status" value="1"/>
</dbReference>
<evidence type="ECO:0000259" key="3">
    <source>
        <dbReference type="Pfam" id="PF01571"/>
    </source>
</evidence>
<evidence type="ECO:0000256" key="1">
    <source>
        <dbReference type="ARBA" id="ARBA00008609"/>
    </source>
</evidence>
<dbReference type="OrthoDB" id="5287468at2"/>
<dbReference type="InterPro" id="IPR027266">
    <property type="entry name" value="TrmE/GcvT-like"/>
</dbReference>
<dbReference type="PANTHER" id="PTHR43757:SF2">
    <property type="entry name" value="AMINOMETHYLTRANSFERASE, MITOCHONDRIAL"/>
    <property type="match status" value="1"/>
</dbReference>
<dbReference type="Pfam" id="PF17806">
    <property type="entry name" value="SO_alpha_A3"/>
    <property type="match status" value="1"/>
</dbReference>
<dbReference type="GO" id="GO:0008115">
    <property type="term" value="F:sarcosine oxidase activity"/>
    <property type="evidence" value="ECO:0007669"/>
    <property type="project" value="InterPro"/>
</dbReference>
<reference evidence="6 7" key="1">
    <citation type="submission" date="2019-06" db="EMBL/GenBank/DDBJ databases">
        <title>Genome of new Rhodobacteraceae sp. SM1903.</title>
        <authorList>
            <person name="Ren X."/>
        </authorList>
    </citation>
    <scope>NUCLEOTIDE SEQUENCE [LARGE SCALE GENOMIC DNA]</scope>
    <source>
        <strain evidence="6 7">SM1903</strain>
    </source>
</reference>
<dbReference type="AlphaFoldDB" id="A0A5C5GE82"/>
<dbReference type="SUPFAM" id="SSF51905">
    <property type="entry name" value="FAD/NAD(P)-binding domain"/>
    <property type="match status" value="1"/>
</dbReference>
<dbReference type="RefSeq" id="WP_140193768.1">
    <property type="nucleotide sequence ID" value="NZ_CP065915.1"/>
</dbReference>
<organism evidence="6 7">
    <name type="scientific">Pelagovum pacificum</name>
    <dbReference type="NCBI Taxonomy" id="2588711"/>
    <lineage>
        <taxon>Bacteria</taxon>
        <taxon>Pseudomonadati</taxon>
        <taxon>Pseudomonadota</taxon>
        <taxon>Alphaproteobacteria</taxon>
        <taxon>Rhodobacterales</taxon>
        <taxon>Paracoccaceae</taxon>
        <taxon>Pelagovum</taxon>
    </lineage>
</organism>
<dbReference type="InterPro" id="IPR029043">
    <property type="entry name" value="GcvT/YgfZ_C"/>
</dbReference>
<dbReference type="SUPFAM" id="SSF103025">
    <property type="entry name" value="Folate-binding domain"/>
    <property type="match status" value="1"/>
</dbReference>
<gene>
    <name evidence="6" type="ORF">FHY64_07335</name>
</gene>
<comment type="similarity">
    <text evidence="1">Belongs to the GcvT family.</text>
</comment>
<evidence type="ECO:0000313" key="7">
    <source>
        <dbReference type="Proteomes" id="UP000314011"/>
    </source>
</evidence>
<dbReference type="InterPro" id="IPR028896">
    <property type="entry name" value="GcvT/YgfZ/DmdA"/>
</dbReference>
<dbReference type="Gene3D" id="1.10.10.1100">
    <property type="entry name" value="BFD-like [2Fe-2S]-binding domain"/>
    <property type="match status" value="1"/>
</dbReference>
<dbReference type="InterPro" id="IPR041117">
    <property type="entry name" value="SoxA_A3"/>
</dbReference>
<evidence type="ECO:0000256" key="2">
    <source>
        <dbReference type="ARBA" id="ARBA00023002"/>
    </source>
</evidence>
<feature type="domain" description="GCVT N-terminal" evidence="3">
    <location>
        <begin position="595"/>
        <end position="861"/>
    </location>
</feature>
<dbReference type="Gene3D" id="3.30.1360.120">
    <property type="entry name" value="Probable tRNA modification gtpase trme, domain 1"/>
    <property type="match status" value="1"/>
</dbReference>
<keyword evidence="7" id="KW-1185">Reference proteome</keyword>
<dbReference type="PRINTS" id="PR00469">
    <property type="entry name" value="PNDRDTASEII"/>
</dbReference>
<dbReference type="InterPro" id="IPR042204">
    <property type="entry name" value="2Fe-2S-bd_N"/>
</dbReference>
<evidence type="ECO:0000313" key="6">
    <source>
        <dbReference type="EMBL" id="TNY33085.1"/>
    </source>
</evidence>
<dbReference type="GO" id="GO:0046653">
    <property type="term" value="P:tetrahydrofolate metabolic process"/>
    <property type="evidence" value="ECO:0007669"/>
    <property type="project" value="InterPro"/>
</dbReference>
<dbReference type="Pfam" id="PF08669">
    <property type="entry name" value="GCV_T_C"/>
    <property type="match status" value="1"/>
</dbReference>
<evidence type="ECO:0000259" key="5">
    <source>
        <dbReference type="Pfam" id="PF17806"/>
    </source>
</evidence>
<dbReference type="SUPFAM" id="SSF101790">
    <property type="entry name" value="Aminomethyltransferase beta-barrel domain"/>
    <property type="match status" value="1"/>
</dbReference>
<feature type="domain" description="Aminomethyltransferase C-terminal" evidence="4">
    <location>
        <begin position="903"/>
        <end position="967"/>
    </location>
</feature>
<dbReference type="InterPro" id="IPR006222">
    <property type="entry name" value="GCVT_N"/>
</dbReference>
<dbReference type="Gene3D" id="3.50.50.60">
    <property type="entry name" value="FAD/NAD(P)-binding domain"/>
    <property type="match status" value="1"/>
</dbReference>
<proteinExistence type="inferred from homology"/>
<dbReference type="Proteomes" id="UP000314011">
    <property type="component" value="Unassembled WGS sequence"/>
</dbReference>
<feature type="domain" description="SoxA A3" evidence="5">
    <location>
        <begin position="496"/>
        <end position="580"/>
    </location>
</feature>
<sequence>MRVAGKGIYGDAKAVPFSFDGQSFEAREGDTLAAALLANDVRLVARSFKYHRPRGVLTAGSEEPNALVTVGQGAAQVPNVRATVQEVFPGLAARSQNAWPSLKRDALAINDLMSPFFGAGFYYKTFMWPKSFWEKVYEPAIRRAAGLGALSGKPNDEAYEKAFAFCDLLVIGAGPAGLMAALTAARAGADVILADEDARMGGRLLSETLEVDGTAGHVWAAELLDELAGMPNVRLMSRTTVTGVYDHGTYGALERVGLHRPAAPDLVRECFWRIVASRAVLCAGALERHIAFADNDRPGIMMASAVRAYLNRWGVAPGQNVTIFANNDAAHRTAKDLLDAGVKVNGVIDTRDRERVPESTDYEVFIKGRVTGTAGRHALEEIEIEHKSGARTLKTDCLALSGGWNPSLHLTCHRGARPAWSGQIAAHVPPEGAVPGLAVAGAARGIFSTAGCLEDGVKAALSALGELGLSARDVEVPKAEDGAYAIRPFWRVAGEGRAWLDFQNDVTVKDVEQAAKEGFRSVEHMKRYTTQGMATDQGKSSNVAALAILAHVTDRSIPETGTTTYRPPFSPVSIAAMGAGGQGQGFAPRRLTTSHEASVQKGAPMIEAGLWYRPSYFPLRDEKTWRQSCDREVAMVRNAVGVTDVSTLGKIDVQGPDAGAFLDYVYTGTFSTLAEGRVRYGAMLREDGFVMDDGTAARLGADHYLVTTTTAAAGQVMRHFDYVAQVLRPDLSVRHASVTEQWAQFAVAGPRSKKLLDGLLDAPADPAFMAWAPVTVSGVRARLFRITFSGELGYELAVPARYGAAVYRMLVALAEGLGGGAYGMEALNVLRIEKGFLTHAELDGRTTAFDLGMERMCSTKKDYVGRAAASRPGLTGPDRDQLVGLRAAGAVRQLTAGAYLFAPGAEPVSDSAEGNVTSACYSPTLDTGIALALLRDGRARHGEHVKLVDHLRGIEALCEVCDPVFYDPEGGRARG</sequence>
<dbReference type="InterPro" id="IPR006277">
    <property type="entry name" value="Sarcosine_oxidase_asu"/>
</dbReference>
<keyword evidence="2" id="KW-0560">Oxidoreductase</keyword>
<dbReference type="Pfam" id="PF12831">
    <property type="entry name" value="FAD_oxidored"/>
    <property type="match status" value="1"/>
</dbReference>
<dbReference type="PRINTS" id="PR00368">
    <property type="entry name" value="FADPNR"/>
</dbReference>
<dbReference type="PANTHER" id="PTHR43757">
    <property type="entry name" value="AMINOMETHYLTRANSFERASE"/>
    <property type="match status" value="1"/>
</dbReference>